<protein>
    <submittedName>
        <fullName evidence="1">Uncharacterized protein</fullName>
    </submittedName>
</protein>
<evidence type="ECO:0000313" key="2">
    <source>
        <dbReference type="Proteomes" id="UP000567179"/>
    </source>
</evidence>
<gene>
    <name evidence="1" type="ORF">D9619_008509</name>
</gene>
<dbReference type="OrthoDB" id="3048163at2759"/>
<name>A0A8H5F0W4_9AGAR</name>
<proteinExistence type="predicted"/>
<dbReference type="Proteomes" id="UP000567179">
    <property type="component" value="Unassembled WGS sequence"/>
</dbReference>
<reference evidence="1 2" key="1">
    <citation type="journal article" date="2020" name="ISME J.">
        <title>Uncovering the hidden diversity of litter-decomposition mechanisms in mushroom-forming fungi.</title>
        <authorList>
            <person name="Floudas D."/>
            <person name="Bentzer J."/>
            <person name="Ahren D."/>
            <person name="Johansson T."/>
            <person name="Persson P."/>
            <person name="Tunlid A."/>
        </authorList>
    </citation>
    <scope>NUCLEOTIDE SEQUENCE [LARGE SCALE GENOMIC DNA]</scope>
    <source>
        <strain evidence="1 2">CBS 101986</strain>
    </source>
</reference>
<dbReference type="InterPro" id="IPR032675">
    <property type="entry name" value="LRR_dom_sf"/>
</dbReference>
<accession>A0A8H5F0W4</accession>
<comment type="caution">
    <text evidence="1">The sequence shown here is derived from an EMBL/GenBank/DDBJ whole genome shotgun (WGS) entry which is preliminary data.</text>
</comment>
<dbReference type="AlphaFoldDB" id="A0A8H5F0W4"/>
<organism evidence="1 2">
    <name type="scientific">Psilocybe cf. subviscida</name>
    <dbReference type="NCBI Taxonomy" id="2480587"/>
    <lineage>
        <taxon>Eukaryota</taxon>
        <taxon>Fungi</taxon>
        <taxon>Dikarya</taxon>
        <taxon>Basidiomycota</taxon>
        <taxon>Agaricomycotina</taxon>
        <taxon>Agaricomycetes</taxon>
        <taxon>Agaricomycetidae</taxon>
        <taxon>Agaricales</taxon>
        <taxon>Agaricineae</taxon>
        <taxon>Strophariaceae</taxon>
        <taxon>Psilocybe</taxon>
    </lineage>
</organism>
<dbReference type="Gene3D" id="3.80.10.10">
    <property type="entry name" value="Ribonuclease Inhibitor"/>
    <property type="match status" value="1"/>
</dbReference>
<dbReference type="SUPFAM" id="SSF52047">
    <property type="entry name" value="RNI-like"/>
    <property type="match status" value="1"/>
</dbReference>
<sequence length="410" mass="46668">MPNLPFDILFDIIEEIGTQERPDFDLLWAFCSTCRPLRPHAQKFLFQSLSFDFIANSRPHPFGRSIGISWNHVDFIVRGSPQVAVCVQYLQFRAPSSTDISPAFVSLLSKFTALRTLRCGYANQHAWHLLEAPEKRRWESVIQLPSLRTLEILDLWRIPVSVLFSCTNLQDLYFDIQSAFDEPDLEGGLNDISHLPLRNLTSIRTDWHFDFLDPLFTVYPLIGVPLVEKSSITCLSICRMWDIECRKFGQFPSLRSLSVDLSQLINPSSLFTNSNPSLLQSLDKLSMEFVWDSKFTIVFPSMVLVAALQIQDGFCSLTGVVVTLVFSWGDYPLFKDGVKGELGALDHLFASTSTFPRLHSVTVMLKFNANSLMEEVTRFWIEDTDMIDEYLPLTAARPDCTLVPLVHLSL</sequence>
<dbReference type="EMBL" id="JAACJJ010000029">
    <property type="protein sequence ID" value="KAF5319437.1"/>
    <property type="molecule type" value="Genomic_DNA"/>
</dbReference>
<keyword evidence="2" id="KW-1185">Reference proteome</keyword>
<evidence type="ECO:0000313" key="1">
    <source>
        <dbReference type="EMBL" id="KAF5319437.1"/>
    </source>
</evidence>